<evidence type="ECO:0000256" key="5">
    <source>
        <dbReference type="ARBA" id="ARBA00023136"/>
    </source>
</evidence>
<dbReference type="InterPro" id="IPR052536">
    <property type="entry name" value="ABC-4_Integral_Memb_Prot"/>
</dbReference>
<keyword evidence="4 6" id="KW-1133">Transmembrane helix</keyword>
<keyword evidence="3 6" id="KW-0812">Transmembrane</keyword>
<dbReference type="EMBL" id="JBCITK010000001">
    <property type="protein sequence ID" value="MEN0642052.1"/>
    <property type="molecule type" value="Genomic_DNA"/>
</dbReference>
<comment type="subcellular location">
    <subcellularLocation>
        <location evidence="1 6">Cell membrane</location>
        <topology evidence="1 6">Multi-pass membrane protein</topology>
    </subcellularLocation>
</comment>
<proteinExistence type="inferred from homology"/>
<feature type="transmembrane region" description="Helical" evidence="6">
    <location>
        <begin position="103"/>
        <end position="126"/>
    </location>
</feature>
<reference evidence="8 9" key="1">
    <citation type="submission" date="2024-03" db="EMBL/GenBank/DDBJ databases">
        <title>Bacilli Hybrid Assemblies.</title>
        <authorList>
            <person name="Kovac J."/>
        </authorList>
    </citation>
    <scope>NUCLEOTIDE SEQUENCE [LARGE SCALE GENOMIC DNA]</scope>
    <source>
        <strain evidence="8 9">FSL R7-0666</strain>
    </source>
</reference>
<feature type="transmembrane region" description="Helical" evidence="6">
    <location>
        <begin position="284"/>
        <end position="305"/>
    </location>
</feature>
<dbReference type="Proteomes" id="UP001418796">
    <property type="component" value="Unassembled WGS sequence"/>
</dbReference>
<evidence type="ECO:0000313" key="9">
    <source>
        <dbReference type="Proteomes" id="UP001418796"/>
    </source>
</evidence>
<feature type="transmembrane region" description="Helical" evidence="6">
    <location>
        <begin position="146"/>
        <end position="170"/>
    </location>
</feature>
<name>A0ABU9VDS3_9BACI</name>
<sequence>MLSKLALSGIKSKLKDYIVLLAGLVMSISIFYMFQTLAWNKDFTSENSMINSIQLVFNVGSVLLAVVTFFYILYTNSFLLSLRQKEFGMYMLLGAKKKQIQKIMFLETLVIGLVSLAIGIGLGILLAEIVGRLLMSQLNFESTTYAAFFLPAIAITLVFFVILFLINGIINSIRLARLQVLELVHADAQTDRVPVMRKGKIVSAVLGVISLAIGYYALINMENLRELGLILAPLATTLGTYLIFSSLIPTIVNLLKNTKSLNEKSIQAFTFSQLRFRMNGLKKMLATVTMLIALGAGAISAGMAFQNNISILAEASDIYDTTIFDPTNDEESILESIDFTETNEYRYKIDDEYLYFLGEDLENQRPLVYKNHMSSDFSFETKRLEADIPEDTRDLTDDQQYMDPEWSQFIYSISEPNWPDSGAVVVSTEDFLSIDEPEKTVFIGKTESFTDYLPQWQQIYESQQERFESVMYYSKYANYEILNGFSSGTVFMGFFLGIAFLAMMASCLMFKVLSGATKDIGRYEMLRKIGVRPSVLSGSIYKELFFIFLFPGIFGITHVLVGMNLFSFILYEPYYKIWLPITLFLAIYTIYYLITVNLYKGIVLPKIKN</sequence>
<dbReference type="PANTHER" id="PTHR46795">
    <property type="entry name" value="ABC TRANSPORTER PERMEASE-RELATED-RELATED"/>
    <property type="match status" value="1"/>
</dbReference>
<evidence type="ECO:0000256" key="4">
    <source>
        <dbReference type="ARBA" id="ARBA00022989"/>
    </source>
</evidence>
<feature type="transmembrane region" description="Helical" evidence="6">
    <location>
        <begin position="230"/>
        <end position="255"/>
    </location>
</feature>
<evidence type="ECO:0000256" key="3">
    <source>
        <dbReference type="ARBA" id="ARBA00022692"/>
    </source>
</evidence>
<evidence type="ECO:0000256" key="1">
    <source>
        <dbReference type="ARBA" id="ARBA00004651"/>
    </source>
</evidence>
<evidence type="ECO:0000256" key="2">
    <source>
        <dbReference type="ARBA" id="ARBA00022475"/>
    </source>
</evidence>
<feature type="transmembrane region" description="Helical" evidence="6">
    <location>
        <begin position="544"/>
        <end position="571"/>
    </location>
</feature>
<keyword evidence="6" id="KW-0813">Transport</keyword>
<protein>
    <submittedName>
        <fullName evidence="8">ABC transporter permease</fullName>
    </submittedName>
</protein>
<feature type="transmembrane region" description="Helical" evidence="6">
    <location>
        <begin position="201"/>
        <end position="218"/>
    </location>
</feature>
<organism evidence="8 9">
    <name type="scientific">Alkalicoccobacillus gibsonii</name>
    <dbReference type="NCBI Taxonomy" id="79881"/>
    <lineage>
        <taxon>Bacteria</taxon>
        <taxon>Bacillati</taxon>
        <taxon>Bacillota</taxon>
        <taxon>Bacilli</taxon>
        <taxon>Bacillales</taxon>
        <taxon>Bacillaceae</taxon>
        <taxon>Alkalicoccobacillus</taxon>
    </lineage>
</organism>
<dbReference type="InterPro" id="IPR003838">
    <property type="entry name" value="ABC3_permease_C"/>
</dbReference>
<feature type="transmembrane region" description="Helical" evidence="6">
    <location>
        <begin position="490"/>
        <end position="513"/>
    </location>
</feature>
<feature type="transmembrane region" description="Helical" evidence="6">
    <location>
        <begin position="577"/>
        <end position="599"/>
    </location>
</feature>
<evidence type="ECO:0000256" key="6">
    <source>
        <dbReference type="PIRNR" id="PIRNR018968"/>
    </source>
</evidence>
<comment type="caution">
    <text evidence="8">The sequence shown here is derived from an EMBL/GenBank/DDBJ whole genome shotgun (WGS) entry which is preliminary data.</text>
</comment>
<accession>A0ABU9VDS3</accession>
<feature type="domain" description="ABC3 transporter permease C-terminal" evidence="7">
    <location>
        <begin position="59"/>
        <end position="179"/>
    </location>
</feature>
<feature type="transmembrane region" description="Helical" evidence="6">
    <location>
        <begin position="17"/>
        <end position="35"/>
    </location>
</feature>
<keyword evidence="9" id="KW-1185">Reference proteome</keyword>
<keyword evidence="2 6" id="KW-1003">Cell membrane</keyword>
<keyword evidence="5 6" id="KW-0472">Membrane</keyword>
<dbReference type="InterPro" id="IPR027022">
    <property type="entry name" value="ABC_permease_BceB-typ"/>
</dbReference>
<dbReference type="PIRSF" id="PIRSF018968">
    <property type="entry name" value="ABC_permease_BceB"/>
    <property type="match status" value="1"/>
</dbReference>
<gene>
    <name evidence="8" type="ORF">MKY91_02600</name>
</gene>
<dbReference type="PANTHER" id="PTHR46795:SF3">
    <property type="entry name" value="ABC TRANSPORTER PERMEASE"/>
    <property type="match status" value="1"/>
</dbReference>
<comment type="similarity">
    <text evidence="6">Belongs to the ABC-4 integral membrane protein family.</text>
</comment>
<evidence type="ECO:0000259" key="7">
    <source>
        <dbReference type="Pfam" id="PF02687"/>
    </source>
</evidence>
<dbReference type="RefSeq" id="WP_343129210.1">
    <property type="nucleotide sequence ID" value="NZ_JBCITK010000001.1"/>
</dbReference>
<dbReference type="Pfam" id="PF02687">
    <property type="entry name" value="FtsX"/>
    <property type="match status" value="1"/>
</dbReference>
<feature type="transmembrane region" description="Helical" evidence="6">
    <location>
        <begin position="55"/>
        <end position="82"/>
    </location>
</feature>
<evidence type="ECO:0000313" key="8">
    <source>
        <dbReference type="EMBL" id="MEN0642052.1"/>
    </source>
</evidence>